<dbReference type="RefSeq" id="WP_046309201.1">
    <property type="nucleotide sequence ID" value="NZ_CBCSCY010000012.1"/>
</dbReference>
<dbReference type="CDD" id="cd07025">
    <property type="entry name" value="Peptidase_S66"/>
    <property type="match status" value="1"/>
</dbReference>
<dbReference type="InterPro" id="IPR040449">
    <property type="entry name" value="Peptidase_S66_N"/>
</dbReference>
<evidence type="ECO:0000256" key="4">
    <source>
        <dbReference type="ARBA" id="ARBA00022801"/>
    </source>
</evidence>
<feature type="active site" description="Nucleophile" evidence="6">
    <location>
        <position position="107"/>
    </location>
</feature>
<feature type="active site" description="Charge relay system" evidence="6">
    <location>
        <position position="200"/>
    </location>
</feature>
<comment type="similarity">
    <text evidence="1">Belongs to the peptidase S66 family.</text>
</comment>
<dbReference type="PANTHER" id="PTHR30237:SF2">
    <property type="entry name" value="MUREIN TETRAPEPTIDE CARBOXYPEPTIDASE"/>
    <property type="match status" value="1"/>
</dbReference>
<dbReference type="Proteomes" id="UP000033109">
    <property type="component" value="Chromosome"/>
</dbReference>
<dbReference type="EMBL" id="CP009621">
    <property type="protein sequence ID" value="AKD02402.1"/>
    <property type="molecule type" value="Genomic_DNA"/>
</dbReference>
<feature type="domain" description="LD-carboxypeptidase N-terminal" evidence="7">
    <location>
        <begin position="11"/>
        <end position="126"/>
    </location>
</feature>
<dbReference type="GO" id="GO:0004180">
    <property type="term" value="F:carboxypeptidase activity"/>
    <property type="evidence" value="ECO:0007669"/>
    <property type="project" value="UniProtKB-KW"/>
</dbReference>
<reference evidence="9 10" key="1">
    <citation type="journal article" date="2015" name="Sci. Rep.">
        <title>Unraveling adaptation of Pontibacter korlensis to radiation and infertility in desert through complete genome and comparative transcriptomic analysis.</title>
        <authorList>
            <person name="Dai J."/>
            <person name="Dai W."/>
            <person name="Qiu C."/>
            <person name="Yang Z."/>
            <person name="Zhang Y."/>
            <person name="Zhou M."/>
            <person name="Zhang L."/>
            <person name="Fang C."/>
            <person name="Gao Q."/>
            <person name="Yang Q."/>
            <person name="Li X."/>
            <person name="Wang Z."/>
            <person name="Wang Z."/>
            <person name="Jia Z."/>
            <person name="Chen X."/>
        </authorList>
    </citation>
    <scope>NUCLEOTIDE SEQUENCE [LARGE SCALE GENOMIC DNA]</scope>
    <source>
        <strain evidence="9 10">X14-1T</strain>
    </source>
</reference>
<evidence type="ECO:0000259" key="8">
    <source>
        <dbReference type="Pfam" id="PF17676"/>
    </source>
</evidence>
<dbReference type="STRING" id="400092.PKOR_03760"/>
<dbReference type="InterPro" id="IPR027461">
    <property type="entry name" value="Carboxypeptidase_A_C_sf"/>
</dbReference>
<dbReference type="OrthoDB" id="9807329at2"/>
<keyword evidence="10" id="KW-1185">Reference proteome</keyword>
<evidence type="ECO:0000256" key="6">
    <source>
        <dbReference type="PIRSR" id="PIRSR028757-1"/>
    </source>
</evidence>
<evidence type="ECO:0000313" key="10">
    <source>
        <dbReference type="Proteomes" id="UP000033109"/>
    </source>
</evidence>
<dbReference type="GO" id="GO:0006508">
    <property type="term" value="P:proteolysis"/>
    <property type="evidence" value="ECO:0007669"/>
    <property type="project" value="UniProtKB-KW"/>
</dbReference>
<organism evidence="9 10">
    <name type="scientific">Pontibacter korlensis</name>
    <dbReference type="NCBI Taxonomy" id="400092"/>
    <lineage>
        <taxon>Bacteria</taxon>
        <taxon>Pseudomonadati</taxon>
        <taxon>Bacteroidota</taxon>
        <taxon>Cytophagia</taxon>
        <taxon>Cytophagales</taxon>
        <taxon>Hymenobacteraceae</taxon>
        <taxon>Pontibacter</taxon>
    </lineage>
</organism>
<evidence type="ECO:0000259" key="7">
    <source>
        <dbReference type="Pfam" id="PF02016"/>
    </source>
</evidence>
<feature type="active site" description="Charge relay system" evidence="6">
    <location>
        <position position="270"/>
    </location>
</feature>
<evidence type="ECO:0000256" key="2">
    <source>
        <dbReference type="ARBA" id="ARBA00022645"/>
    </source>
</evidence>
<keyword evidence="5" id="KW-0720">Serine protease</keyword>
<feature type="domain" description="LD-carboxypeptidase C-terminal" evidence="8">
    <location>
        <begin position="169"/>
        <end position="285"/>
    </location>
</feature>
<dbReference type="KEGG" id="pko:PKOR_03760"/>
<dbReference type="InterPro" id="IPR040921">
    <property type="entry name" value="Peptidase_S66C"/>
</dbReference>
<dbReference type="Gene3D" id="3.50.30.60">
    <property type="entry name" value="LD-carboxypeptidase A C-terminal domain-like"/>
    <property type="match status" value="1"/>
</dbReference>
<dbReference type="PATRIC" id="fig|400092.3.peg.846"/>
<dbReference type="GO" id="GO:0008236">
    <property type="term" value="F:serine-type peptidase activity"/>
    <property type="evidence" value="ECO:0007669"/>
    <property type="project" value="UniProtKB-KW"/>
</dbReference>
<dbReference type="SUPFAM" id="SSF141986">
    <property type="entry name" value="LD-carboxypeptidase A C-terminal domain-like"/>
    <property type="match status" value="1"/>
</dbReference>
<name>A0A0E3UVC3_9BACT</name>
<protein>
    <submittedName>
        <fullName evidence="9">Peptidase S66</fullName>
    </submittedName>
</protein>
<dbReference type="PANTHER" id="PTHR30237">
    <property type="entry name" value="MURAMOYLTETRAPEPTIDE CARBOXYPEPTIDASE"/>
    <property type="match status" value="1"/>
</dbReference>
<evidence type="ECO:0000313" key="9">
    <source>
        <dbReference type="EMBL" id="AKD02402.1"/>
    </source>
</evidence>
<dbReference type="InterPro" id="IPR027478">
    <property type="entry name" value="LdcA_N"/>
</dbReference>
<gene>
    <name evidence="9" type="ORF">PKOR_03760</name>
</gene>
<keyword evidence="4" id="KW-0378">Hydrolase</keyword>
<dbReference type="Pfam" id="PF17676">
    <property type="entry name" value="Peptidase_S66C"/>
    <property type="match status" value="1"/>
</dbReference>
<sequence>MIPSLRPGDKIAIIATARKISLPEIELAIQTFEGWGLQVVVGKTIGASYNYFAGDDALRLQELQQMLDDESIKAIICARGGYGTTRIIDQVDFTKFQQQPKWLVGFSDVTALHSHIHTLGLESLHAIMPLLFPKEGAKDSIETLRRALFGEELQYTAAPHAFNRTGSATGQLVGGNLSMLHTLTGTRSDISTEGKILFLEDLCEYLYHLDRMMVHLDRSGKLAKLSGLIIGDMSDMNDTPVSFNKSAYEIILEHTGKYNYPVCYGFPVGHEPLNLAMICGRQAKLEVNEAGTTLVYC</sequence>
<dbReference type="SUPFAM" id="SSF52317">
    <property type="entry name" value="Class I glutamine amidotransferase-like"/>
    <property type="match status" value="1"/>
</dbReference>
<dbReference type="HOGENOM" id="CLU_034346_3_1_10"/>
<dbReference type="InterPro" id="IPR003507">
    <property type="entry name" value="S66_fam"/>
</dbReference>
<dbReference type="Gene3D" id="3.40.50.10740">
    <property type="entry name" value="Class I glutamine amidotransferase-like"/>
    <property type="match status" value="1"/>
</dbReference>
<dbReference type="InterPro" id="IPR029062">
    <property type="entry name" value="Class_I_gatase-like"/>
</dbReference>
<accession>A0A0E3UVC3</accession>
<dbReference type="PIRSF" id="PIRSF028757">
    <property type="entry name" value="LD-carboxypeptidase"/>
    <property type="match status" value="1"/>
</dbReference>
<keyword evidence="2" id="KW-0121">Carboxypeptidase</keyword>
<dbReference type="AlphaFoldDB" id="A0A0E3UVC3"/>
<dbReference type="Pfam" id="PF02016">
    <property type="entry name" value="Peptidase_S66"/>
    <property type="match status" value="1"/>
</dbReference>
<evidence type="ECO:0000256" key="1">
    <source>
        <dbReference type="ARBA" id="ARBA00010233"/>
    </source>
</evidence>
<evidence type="ECO:0000256" key="5">
    <source>
        <dbReference type="ARBA" id="ARBA00022825"/>
    </source>
</evidence>
<proteinExistence type="inferred from homology"/>
<keyword evidence="3" id="KW-0645">Protease</keyword>
<evidence type="ECO:0000256" key="3">
    <source>
        <dbReference type="ARBA" id="ARBA00022670"/>
    </source>
</evidence>